<sequence length="187" mass="20998">MFVGGTKDWKSLKKMEILRTSSSSEVVPPPSCPPPSPTTLLWILGSYTAKVSTFVTTPHMSIRKNSTRTYIETCAFLHIPTPLATCTHLNHTCYLFLHASTFPLPRSPIYTITNIALAIPAITSHTYRSLSILCFIRLFLLLFVLHCRRQCGPLLLLRCTLARHRAARHLLHIANIAKERVAKCLSC</sequence>
<evidence type="ECO:0000259" key="1">
    <source>
        <dbReference type="PROSITE" id="PS00028"/>
    </source>
</evidence>
<dbReference type="InterPro" id="IPR013087">
    <property type="entry name" value="Znf_C2H2_type"/>
</dbReference>
<gene>
    <name evidence="2" type="ORF">PBIL07802_LOCUS5653</name>
</gene>
<accession>A0A7S3D1A2</accession>
<protein>
    <recommendedName>
        <fullName evidence="1">C2H2-type domain-containing protein</fullName>
    </recommendedName>
</protein>
<name>A0A7S3D1A2_9EUKA</name>
<proteinExistence type="predicted"/>
<organism evidence="2">
    <name type="scientific">Palpitomonas bilix</name>
    <dbReference type="NCBI Taxonomy" id="652834"/>
    <lineage>
        <taxon>Eukaryota</taxon>
        <taxon>Eukaryota incertae sedis</taxon>
    </lineage>
</organism>
<dbReference type="PROSITE" id="PS00028">
    <property type="entry name" value="ZINC_FINGER_C2H2_1"/>
    <property type="match status" value="1"/>
</dbReference>
<feature type="domain" description="C2H2-type" evidence="1">
    <location>
        <begin position="147"/>
        <end position="169"/>
    </location>
</feature>
<reference evidence="2" key="1">
    <citation type="submission" date="2021-01" db="EMBL/GenBank/DDBJ databases">
        <authorList>
            <person name="Corre E."/>
            <person name="Pelletier E."/>
            <person name="Niang G."/>
            <person name="Scheremetjew M."/>
            <person name="Finn R."/>
            <person name="Kale V."/>
            <person name="Holt S."/>
            <person name="Cochrane G."/>
            <person name="Meng A."/>
            <person name="Brown T."/>
            <person name="Cohen L."/>
        </authorList>
    </citation>
    <scope>NUCLEOTIDE SEQUENCE</scope>
    <source>
        <strain evidence="2">NIES-2562</strain>
    </source>
</reference>
<dbReference type="EMBL" id="HBIB01009057">
    <property type="protein sequence ID" value="CAE0243485.1"/>
    <property type="molecule type" value="Transcribed_RNA"/>
</dbReference>
<evidence type="ECO:0000313" key="2">
    <source>
        <dbReference type="EMBL" id="CAE0243485.1"/>
    </source>
</evidence>
<dbReference type="AlphaFoldDB" id="A0A7S3D1A2"/>